<feature type="region of interest" description="Disordered" evidence="1">
    <location>
        <begin position="120"/>
        <end position="149"/>
    </location>
</feature>
<feature type="compositionally biased region" description="Basic and acidic residues" evidence="1">
    <location>
        <begin position="125"/>
        <end position="149"/>
    </location>
</feature>
<organism evidence="2">
    <name type="scientific">hydrothermal vent metagenome</name>
    <dbReference type="NCBI Taxonomy" id="652676"/>
    <lineage>
        <taxon>unclassified sequences</taxon>
        <taxon>metagenomes</taxon>
        <taxon>ecological metagenomes</taxon>
    </lineage>
</organism>
<dbReference type="AlphaFoldDB" id="A0A3B0XLA9"/>
<gene>
    <name evidence="2" type="ORF">MNBD_GAMMA09-1160</name>
</gene>
<proteinExistence type="predicted"/>
<name>A0A3B0XLA9_9ZZZZ</name>
<accession>A0A3B0XLA9</accession>
<sequence length="422" mass="47186">MNEDLDLMVNETGPDGLQNKRLLTQDELRFIDAHMRKYGNEIDAAEFSSLNISGGLVPLLQNYNVQFSYDTDKKLWTFDLGLHDTHQADSQFTMDAEGRIDWLYKITSISPAAMAYPDPLYLQPDRGRQNGDELDRQKQPEIKGDETSFSAEDRDFLKEALQNSFGGGGVDPFAADVEDVLVLLAKDFELIRMAEKNAYHIQLISKQVPSLEGNIYVKPGAFGVSYESLKPPAVEAVTVAELAMVDEVLKKEQMLWMSTPSNNECLVYDLTEGHKGLLKQNIRPDVYGDLEPIYIQTGKVQRKGREYAVIYYMTDDTVFCLWVDLEKQRLAGANWFSLPSDKGIWLSSEKRDFINKSLASSGAGFLSGRKSLQDIMNNHSLKISDNGDSWALSISPKGNPGSFVGFDIDKKTGELGVPISGH</sequence>
<dbReference type="EMBL" id="UOFI01000050">
    <property type="protein sequence ID" value="VAW63937.1"/>
    <property type="molecule type" value="Genomic_DNA"/>
</dbReference>
<evidence type="ECO:0000256" key="1">
    <source>
        <dbReference type="SAM" id="MobiDB-lite"/>
    </source>
</evidence>
<evidence type="ECO:0000313" key="2">
    <source>
        <dbReference type="EMBL" id="VAW63937.1"/>
    </source>
</evidence>
<reference evidence="2" key="1">
    <citation type="submission" date="2018-06" db="EMBL/GenBank/DDBJ databases">
        <authorList>
            <person name="Zhirakovskaya E."/>
        </authorList>
    </citation>
    <scope>NUCLEOTIDE SEQUENCE</scope>
</reference>
<protein>
    <submittedName>
        <fullName evidence="2">Uncharacterized protein</fullName>
    </submittedName>
</protein>